<evidence type="ECO:0000313" key="3">
    <source>
        <dbReference type="EMBL" id="KEQ61822.1"/>
    </source>
</evidence>
<reference evidence="3 4" key="1">
    <citation type="journal article" date="2014" name="BMC Genomics">
        <title>Genome sequencing of four Aureobasidium pullulans varieties: biotechnological potential, stress tolerance, and description of new species.</title>
        <authorList>
            <person name="Gostin Ar C."/>
            <person name="Ohm R.A."/>
            <person name="Kogej T."/>
            <person name="Sonjak S."/>
            <person name="Turk M."/>
            <person name="Zajc J."/>
            <person name="Zalar P."/>
            <person name="Grube M."/>
            <person name="Sun H."/>
            <person name="Han J."/>
            <person name="Sharma A."/>
            <person name="Chiniquy J."/>
            <person name="Ngan C.Y."/>
            <person name="Lipzen A."/>
            <person name="Barry K."/>
            <person name="Grigoriev I.V."/>
            <person name="Gunde-Cimerman N."/>
        </authorList>
    </citation>
    <scope>NUCLEOTIDE SEQUENCE [LARGE SCALE GENOMIC DNA]</scope>
    <source>
        <strain evidence="3 4">CBS 110374</strain>
    </source>
</reference>
<dbReference type="HOGENOM" id="CLU_046061_0_2_1"/>
<dbReference type="Gene3D" id="1.25.40.10">
    <property type="entry name" value="Tetratricopeptide repeat domain"/>
    <property type="match status" value="1"/>
</dbReference>
<comment type="similarity">
    <text evidence="1">Belongs to the GET4 family.</text>
</comment>
<protein>
    <submittedName>
        <fullName evidence="3">DUF410-domain-containing protein</fullName>
    </submittedName>
</protein>
<dbReference type="InterPro" id="IPR007317">
    <property type="entry name" value="GET4"/>
</dbReference>
<dbReference type="STRING" id="1043003.A0A074VVQ9"/>
<dbReference type="PANTHER" id="PTHR12875">
    <property type="entry name" value="GOLGI TO ER TRAFFIC PROTEIN 4 HOMOLOG"/>
    <property type="match status" value="1"/>
</dbReference>
<dbReference type="Proteomes" id="UP000030672">
    <property type="component" value="Unassembled WGS sequence"/>
</dbReference>
<dbReference type="FunFam" id="1.25.40.10:FF:000272">
    <property type="entry name" value="DUF410 domain protein"/>
    <property type="match status" value="1"/>
</dbReference>
<dbReference type="GO" id="GO:0072380">
    <property type="term" value="C:TRC complex"/>
    <property type="evidence" value="ECO:0007669"/>
    <property type="project" value="TreeGrafter"/>
</dbReference>
<evidence type="ECO:0000313" key="4">
    <source>
        <dbReference type="Proteomes" id="UP000030672"/>
    </source>
</evidence>
<dbReference type="GO" id="GO:0045048">
    <property type="term" value="P:protein insertion into ER membrane"/>
    <property type="evidence" value="ECO:0007669"/>
    <property type="project" value="InterPro"/>
</dbReference>
<proteinExistence type="inferred from homology"/>
<sequence>MSAKIQKTLARQQEKVKEGQFYEAHQQLRVIASRYTKSSDWTSAIDLLASGASMLLKAGQGASGGDLCMFLMDVYGKAELKPDTTNKARLLSLLREFPEGEPTRKRFAGEIIGWSSKFGEYPAGDPELHHVIGTLYAEEDGEAVEAEKHLTLGTSDSPATFASLEYEWYASDEPSTAPLYAARVVFPYLLVGNLRAANKAFLLFTSKLSSSNPGLGVQEVGSASSDLRVYPSLPLLNFLGLLLLAIEKGSADVFKQLKSHYASYIKDAGNWNEALAQVGEMYFGIKIPSQSNPLFDMMSSFMGGGGSGSQKSAPRRVEAPAPAPTLD</sequence>
<dbReference type="EMBL" id="KL584836">
    <property type="protein sequence ID" value="KEQ61822.1"/>
    <property type="molecule type" value="Genomic_DNA"/>
</dbReference>
<dbReference type="InterPro" id="IPR011990">
    <property type="entry name" value="TPR-like_helical_dom_sf"/>
</dbReference>
<name>A0A074VVQ9_AURM1</name>
<dbReference type="PANTHER" id="PTHR12875:SF0">
    <property type="entry name" value="GOLGI TO ER TRAFFIC PROTEIN 4 HOMOLOG"/>
    <property type="match status" value="1"/>
</dbReference>
<evidence type="ECO:0000256" key="1">
    <source>
        <dbReference type="ARBA" id="ARBA00005351"/>
    </source>
</evidence>
<evidence type="ECO:0000256" key="2">
    <source>
        <dbReference type="SAM" id="MobiDB-lite"/>
    </source>
</evidence>
<dbReference type="AlphaFoldDB" id="A0A074VVQ9"/>
<keyword evidence="4" id="KW-1185">Reference proteome</keyword>
<organism evidence="3 4">
    <name type="scientific">Aureobasidium melanogenum (strain CBS 110374)</name>
    <name type="common">Aureobasidium pullulans var. melanogenum</name>
    <dbReference type="NCBI Taxonomy" id="1043003"/>
    <lineage>
        <taxon>Eukaryota</taxon>
        <taxon>Fungi</taxon>
        <taxon>Dikarya</taxon>
        <taxon>Ascomycota</taxon>
        <taxon>Pezizomycotina</taxon>
        <taxon>Dothideomycetes</taxon>
        <taxon>Dothideomycetidae</taxon>
        <taxon>Dothideales</taxon>
        <taxon>Saccotheciaceae</taxon>
        <taxon>Aureobasidium</taxon>
    </lineage>
</organism>
<dbReference type="RefSeq" id="XP_040878845.1">
    <property type="nucleotide sequence ID" value="XM_041022033.1"/>
</dbReference>
<gene>
    <name evidence="3" type="ORF">M437DRAFT_50585</name>
</gene>
<dbReference type="Pfam" id="PF04190">
    <property type="entry name" value="GET4"/>
    <property type="match status" value="1"/>
</dbReference>
<feature type="region of interest" description="Disordered" evidence="2">
    <location>
        <begin position="303"/>
        <end position="327"/>
    </location>
</feature>
<accession>A0A074VVQ9</accession>
<dbReference type="GeneID" id="63915406"/>